<dbReference type="Gene3D" id="3.50.50.60">
    <property type="entry name" value="FAD/NAD(P)-binding domain"/>
    <property type="match status" value="1"/>
</dbReference>
<name>A0ABT2TJA1_9FIRM</name>
<dbReference type="SUPFAM" id="SSF51905">
    <property type="entry name" value="FAD/NAD(P)-binding domain"/>
    <property type="match status" value="1"/>
</dbReference>
<organism evidence="5 6">
    <name type="scientific">Brotonthovivens ammoniilytica</name>
    <dbReference type="NCBI Taxonomy" id="2981725"/>
    <lineage>
        <taxon>Bacteria</taxon>
        <taxon>Bacillati</taxon>
        <taxon>Bacillota</taxon>
        <taxon>Clostridia</taxon>
        <taxon>Lachnospirales</taxon>
        <taxon>Lachnospiraceae</taxon>
        <taxon>Brotonthovivens</taxon>
    </lineage>
</organism>
<evidence type="ECO:0000256" key="2">
    <source>
        <dbReference type="ARBA" id="ARBA00023002"/>
    </source>
</evidence>
<keyword evidence="2" id="KW-0560">Oxidoreductase</keyword>
<dbReference type="InterPro" id="IPR030664">
    <property type="entry name" value="SdhA/FrdA/AprA"/>
</dbReference>
<evidence type="ECO:0000259" key="4">
    <source>
        <dbReference type="Pfam" id="PF02910"/>
    </source>
</evidence>
<dbReference type="Pfam" id="PF00890">
    <property type="entry name" value="FAD_binding_2"/>
    <property type="match status" value="1"/>
</dbReference>
<dbReference type="InterPro" id="IPR036188">
    <property type="entry name" value="FAD/NAD-bd_sf"/>
</dbReference>
<evidence type="ECO:0000259" key="3">
    <source>
        <dbReference type="Pfam" id="PF00890"/>
    </source>
</evidence>
<evidence type="ECO:0000256" key="1">
    <source>
        <dbReference type="ARBA" id="ARBA00022630"/>
    </source>
</evidence>
<dbReference type="InterPro" id="IPR037099">
    <property type="entry name" value="Fum_R/Succ_DH_flav-like_C_sf"/>
</dbReference>
<dbReference type="RefSeq" id="WP_158425006.1">
    <property type="nucleotide sequence ID" value="NZ_JAOQJQ010000003.1"/>
</dbReference>
<reference evidence="5 6" key="1">
    <citation type="journal article" date="2021" name="ISME Commun">
        <title>Automated analysis of genomic sequences facilitates high-throughput and comprehensive description of bacteria.</title>
        <authorList>
            <person name="Hitch T.C.A."/>
        </authorList>
    </citation>
    <scope>NUCLEOTIDE SEQUENCE [LARGE SCALE GENOMIC DNA]</scope>
    <source>
        <strain evidence="5 6">Sanger_109</strain>
    </source>
</reference>
<proteinExistence type="predicted"/>
<evidence type="ECO:0000313" key="6">
    <source>
        <dbReference type="Proteomes" id="UP001652442"/>
    </source>
</evidence>
<dbReference type="Gene3D" id="1.20.58.100">
    <property type="entry name" value="Fumarate reductase/succinate dehydrogenase flavoprotein-like, C-terminal domain"/>
    <property type="match status" value="1"/>
</dbReference>
<feature type="domain" description="FAD-dependent oxidoreductase 2 FAD-binding" evidence="3">
    <location>
        <begin position="13"/>
        <end position="391"/>
    </location>
</feature>
<feature type="domain" description="Fumarate reductase/succinate dehydrogenase flavoprotein-like C-terminal" evidence="4">
    <location>
        <begin position="450"/>
        <end position="548"/>
    </location>
</feature>
<keyword evidence="1" id="KW-0285">Flavoprotein</keyword>
<dbReference type="SUPFAM" id="SSF46977">
    <property type="entry name" value="Succinate dehydrogenase/fumarate reductase flavoprotein C-terminal domain"/>
    <property type="match status" value="1"/>
</dbReference>
<sequence length="559" mass="62095">MNLQQCGKVEKVDFLIIGGGIGGLQAAITGARLGLDTLVVEKADTRRSGCAANGNDHFACYIPEYHGKNFDFAVREMSNTMDGGSWQDMSMLKTWMARSYEVVQAWESYGICMRPNGSWNFEGHTFPGQQSYHLKYEGSNIKKLLTAEALRSGSRIMNKTAVCEILTNGAGKVIGAMGIRMDKEEPELVLFQAKSTLLATGLVSRLYPGVNPAFLFNTPSCPASTGSGHAMAYRAGARLINLDIPAVHIGPKYFERGGKGSWIGLISDIYGRSIGPYMKIPSRKMGDITPDIWPDIFLEKAKDGTGPVYMNCTHTGEADLAYMNDNFEKDGIDSLADYIRQNRVDVSKDLMEFSFYGMDFVHRGIEIREDASATLENLYAAGYAVGNVNGHSTAAAVFGMIAAESAFRKNAAIDWEEIENHPVMREKTALINGMLERGEHGAHWREANGTLQSIMKDYAGYEGRSETMLTAGISYIRHLKDMAEEQMGAADAHELMRALEVFDMLDLGEAVFYMSRNRKETRELHRRTDYPQEDHTLKNQYQTIEKTSDGIQLGFRKRG</sequence>
<comment type="caution">
    <text evidence="5">The sequence shown here is derived from an EMBL/GenBank/DDBJ whole genome shotgun (WGS) entry which is preliminary data.</text>
</comment>
<accession>A0ABT2TJA1</accession>
<dbReference type="InterPro" id="IPR015939">
    <property type="entry name" value="Fum_Rdtase/Succ_DH_flav-like_C"/>
</dbReference>
<dbReference type="PANTHER" id="PTHR11632">
    <property type="entry name" value="SUCCINATE DEHYDROGENASE 2 FLAVOPROTEIN SUBUNIT"/>
    <property type="match status" value="1"/>
</dbReference>
<dbReference type="PANTHER" id="PTHR11632:SF73">
    <property type="entry name" value="BLR3196 PROTEIN"/>
    <property type="match status" value="1"/>
</dbReference>
<dbReference type="EMBL" id="JAOQJQ010000003">
    <property type="protein sequence ID" value="MCU6762290.1"/>
    <property type="molecule type" value="Genomic_DNA"/>
</dbReference>
<evidence type="ECO:0000313" key="5">
    <source>
        <dbReference type="EMBL" id="MCU6762290.1"/>
    </source>
</evidence>
<dbReference type="Proteomes" id="UP001652442">
    <property type="component" value="Unassembled WGS sequence"/>
</dbReference>
<dbReference type="PRINTS" id="PR00411">
    <property type="entry name" value="PNDRDTASEI"/>
</dbReference>
<dbReference type="PIRSF" id="PIRSF000171">
    <property type="entry name" value="SDHA_APRA_LASPO"/>
    <property type="match status" value="1"/>
</dbReference>
<keyword evidence="6" id="KW-1185">Reference proteome</keyword>
<gene>
    <name evidence="5" type="ORF">OCV88_08070</name>
</gene>
<protein>
    <submittedName>
        <fullName evidence="5">FAD-binding protein</fullName>
    </submittedName>
</protein>
<dbReference type="InterPro" id="IPR003953">
    <property type="entry name" value="FAD-dep_OxRdtase_2_FAD-bd"/>
</dbReference>
<dbReference type="Pfam" id="PF02910">
    <property type="entry name" value="Succ_DH_flav_C"/>
    <property type="match status" value="1"/>
</dbReference>